<keyword evidence="1" id="KW-0812">Transmembrane</keyword>
<dbReference type="InterPro" id="IPR051533">
    <property type="entry name" value="WaaL-like"/>
</dbReference>
<evidence type="ECO:0000313" key="2">
    <source>
        <dbReference type="EMBL" id="TQL95862.1"/>
    </source>
</evidence>
<feature type="transmembrane region" description="Helical" evidence="1">
    <location>
        <begin position="20"/>
        <end position="42"/>
    </location>
</feature>
<name>A0A543CFI2_9ACTN</name>
<protein>
    <recommendedName>
        <fullName evidence="4">O-antigen ligase-like membrane protein</fullName>
    </recommendedName>
</protein>
<accession>A0A543CFI2</accession>
<feature type="transmembrane region" description="Helical" evidence="1">
    <location>
        <begin position="386"/>
        <end position="404"/>
    </location>
</feature>
<dbReference type="AlphaFoldDB" id="A0A543CFI2"/>
<keyword evidence="1" id="KW-0472">Membrane</keyword>
<organism evidence="2 3">
    <name type="scientific">Actinoallomurus bryophytorum</name>
    <dbReference type="NCBI Taxonomy" id="1490222"/>
    <lineage>
        <taxon>Bacteria</taxon>
        <taxon>Bacillati</taxon>
        <taxon>Actinomycetota</taxon>
        <taxon>Actinomycetes</taxon>
        <taxon>Streptosporangiales</taxon>
        <taxon>Thermomonosporaceae</taxon>
        <taxon>Actinoallomurus</taxon>
    </lineage>
</organism>
<dbReference type="Proteomes" id="UP000316096">
    <property type="component" value="Unassembled WGS sequence"/>
</dbReference>
<comment type="caution">
    <text evidence="2">The sequence shown here is derived from an EMBL/GenBank/DDBJ whole genome shotgun (WGS) entry which is preliminary data.</text>
</comment>
<keyword evidence="1" id="KW-1133">Transmembrane helix</keyword>
<proteinExistence type="predicted"/>
<dbReference type="PANTHER" id="PTHR37422:SF13">
    <property type="entry name" value="LIPOPOLYSACCHARIDE BIOSYNTHESIS PROTEIN PA4999-RELATED"/>
    <property type="match status" value="1"/>
</dbReference>
<keyword evidence="3" id="KW-1185">Reference proteome</keyword>
<dbReference type="EMBL" id="VFOZ01000001">
    <property type="protein sequence ID" value="TQL95862.1"/>
    <property type="molecule type" value="Genomic_DNA"/>
</dbReference>
<dbReference type="PANTHER" id="PTHR37422">
    <property type="entry name" value="TEICHURONIC ACID BIOSYNTHESIS PROTEIN TUAE"/>
    <property type="match status" value="1"/>
</dbReference>
<sequence length="431" mass="47301">MWRPRPGWPLAVIFLGFPVWWLLGLGMLIFLIMSVPMAVYLYKRRSRLLVPRGFGAWLLFVGWVVLGAGVLWANAPGAVPGGSMGRLLPFAWRIAWYAASTIVLLYIANLSDEELPADRVGRLLGYMFVVTTAGGLLGTFAPHLHLTSPLELLLHTHNTFLLDAIHPKTADVATILGYEQARPMAPFAYANTWGAAYAFFLPFFVITWIWRAERRRRIAGILILLASLWPVVYSLDRGLWIALGVIVGFAGLKMVARGGRRALRLVVAGLAVGALVFLVSPLPDMIQARIQNPHSNNRRTLLAEQSVRSALTGSPIVGFGTTRAVQGNLSSLTGGDRPGCKACGAPPLGTQGHFWLLLFANGVVGTVAFGAFFLTRFARHWRERSAYGVAGCCVLLAFGLFLFIYDLVEVPLYTVMIAVALMWRARREADA</sequence>
<feature type="transmembrane region" description="Helical" evidence="1">
    <location>
        <begin position="239"/>
        <end position="256"/>
    </location>
</feature>
<feature type="transmembrane region" description="Helical" evidence="1">
    <location>
        <begin position="94"/>
        <end position="111"/>
    </location>
</feature>
<feature type="transmembrane region" description="Helical" evidence="1">
    <location>
        <begin position="263"/>
        <end position="282"/>
    </location>
</feature>
<gene>
    <name evidence="2" type="ORF">FB559_1373</name>
</gene>
<feature type="transmembrane region" description="Helical" evidence="1">
    <location>
        <begin position="54"/>
        <end position="74"/>
    </location>
</feature>
<feature type="transmembrane region" description="Helical" evidence="1">
    <location>
        <begin position="354"/>
        <end position="374"/>
    </location>
</feature>
<evidence type="ECO:0000313" key="3">
    <source>
        <dbReference type="Proteomes" id="UP000316096"/>
    </source>
</evidence>
<evidence type="ECO:0008006" key="4">
    <source>
        <dbReference type="Google" id="ProtNLM"/>
    </source>
</evidence>
<feature type="transmembrane region" description="Helical" evidence="1">
    <location>
        <begin position="217"/>
        <end position="233"/>
    </location>
</feature>
<feature type="transmembrane region" description="Helical" evidence="1">
    <location>
        <begin position="192"/>
        <end position="210"/>
    </location>
</feature>
<reference evidence="2 3" key="1">
    <citation type="submission" date="2019-06" db="EMBL/GenBank/DDBJ databases">
        <title>Sequencing the genomes of 1000 actinobacteria strains.</title>
        <authorList>
            <person name="Klenk H.-P."/>
        </authorList>
    </citation>
    <scope>NUCLEOTIDE SEQUENCE [LARGE SCALE GENOMIC DNA]</scope>
    <source>
        <strain evidence="2 3">DSM 102200</strain>
    </source>
</reference>
<evidence type="ECO:0000256" key="1">
    <source>
        <dbReference type="SAM" id="Phobius"/>
    </source>
</evidence>
<feature type="transmembrane region" description="Helical" evidence="1">
    <location>
        <begin position="123"/>
        <end position="144"/>
    </location>
</feature>